<comment type="caution">
    <text evidence="1">The sequence shown here is derived from an EMBL/GenBank/DDBJ whole genome shotgun (WGS) entry which is preliminary data.</text>
</comment>
<evidence type="ECO:0000313" key="2">
    <source>
        <dbReference type="Proteomes" id="UP001140011"/>
    </source>
</evidence>
<reference evidence="1" key="1">
    <citation type="submission" date="2022-07" db="EMBL/GenBank/DDBJ databases">
        <title>Phylogenomic reconstructions and comparative analyses of Kickxellomycotina fungi.</title>
        <authorList>
            <person name="Reynolds N.K."/>
            <person name="Stajich J.E."/>
            <person name="Barry K."/>
            <person name="Grigoriev I.V."/>
            <person name="Crous P."/>
            <person name="Smith M.E."/>
        </authorList>
    </citation>
    <scope>NUCLEOTIDE SEQUENCE</scope>
    <source>
        <strain evidence="1">BCRC 34297</strain>
    </source>
</reference>
<evidence type="ECO:0000313" key="1">
    <source>
        <dbReference type="EMBL" id="KAJ2756398.1"/>
    </source>
</evidence>
<dbReference type="AlphaFoldDB" id="A0A9W8H4L2"/>
<dbReference type="OrthoDB" id="5551060at2759"/>
<proteinExistence type="predicted"/>
<gene>
    <name evidence="1" type="ORF">GGI19_000879</name>
</gene>
<protein>
    <submittedName>
        <fullName evidence="1">Uncharacterized protein</fullName>
    </submittedName>
</protein>
<sequence length="119" mass="13938">MSKVKKILVWCAKHTPCIPQRRPSRLFRRRAETLDESVYIPSRQLVDERSVSTETLVDEKHRARALSDPPISEYQHVYSYYPWSESEHDAILSRSPPPLRRPHYETFPSLVEMGGFLSL</sequence>
<name>A0A9W8H4L2_9FUNG</name>
<keyword evidence="2" id="KW-1185">Reference proteome</keyword>
<organism evidence="1 2">
    <name type="scientific">Coemansia pectinata</name>
    <dbReference type="NCBI Taxonomy" id="1052879"/>
    <lineage>
        <taxon>Eukaryota</taxon>
        <taxon>Fungi</taxon>
        <taxon>Fungi incertae sedis</taxon>
        <taxon>Zoopagomycota</taxon>
        <taxon>Kickxellomycotina</taxon>
        <taxon>Kickxellomycetes</taxon>
        <taxon>Kickxellales</taxon>
        <taxon>Kickxellaceae</taxon>
        <taxon>Coemansia</taxon>
    </lineage>
</organism>
<dbReference type="EMBL" id="JANBUH010000027">
    <property type="protein sequence ID" value="KAJ2756398.1"/>
    <property type="molecule type" value="Genomic_DNA"/>
</dbReference>
<accession>A0A9W8H4L2</accession>
<dbReference type="Proteomes" id="UP001140011">
    <property type="component" value="Unassembled WGS sequence"/>
</dbReference>